<accession>A0A9W6R5M7</accession>
<evidence type="ECO:0000256" key="1">
    <source>
        <dbReference type="SAM" id="Coils"/>
    </source>
</evidence>
<feature type="coiled-coil region" evidence="1">
    <location>
        <begin position="2"/>
        <end position="29"/>
    </location>
</feature>
<protein>
    <submittedName>
        <fullName evidence="2">Uncharacterized protein</fullName>
    </submittedName>
</protein>
<gene>
    <name evidence="2" type="ORF">Atai01_54090</name>
</gene>
<proteinExistence type="predicted"/>
<reference evidence="2" key="1">
    <citation type="submission" date="2023-03" db="EMBL/GenBank/DDBJ databases">
        <title>Amycolatopsis taiwanensis NBRC 103393.</title>
        <authorList>
            <person name="Ichikawa N."/>
            <person name="Sato H."/>
            <person name="Tonouchi N."/>
        </authorList>
    </citation>
    <scope>NUCLEOTIDE SEQUENCE</scope>
    <source>
        <strain evidence="2">NBRC 103393</strain>
    </source>
</reference>
<dbReference type="EMBL" id="BSTI01000013">
    <property type="protein sequence ID" value="GLY68790.1"/>
    <property type="molecule type" value="Genomic_DNA"/>
</dbReference>
<comment type="caution">
    <text evidence="2">The sequence shown here is derived from an EMBL/GenBank/DDBJ whole genome shotgun (WGS) entry which is preliminary data.</text>
</comment>
<sequence length="163" mass="18996">MFGKRKRLRAQLEEQMAKLENLTAELIGIYSTGDWDLALVLAERLELLLKPIATMPRMEICLYHVESIQLRIAYKRKDIGLIETMARKSHNLQVSDLATRTVMRMATYSSDNLDRDRLSVDSILRESESELRTMSDAESQIVHMRNPNPRLIGTRWLPDFYRT</sequence>
<keyword evidence="1" id="KW-0175">Coiled coil</keyword>
<evidence type="ECO:0000313" key="3">
    <source>
        <dbReference type="Proteomes" id="UP001165136"/>
    </source>
</evidence>
<dbReference type="AlphaFoldDB" id="A0A9W6R5M7"/>
<evidence type="ECO:0000313" key="2">
    <source>
        <dbReference type="EMBL" id="GLY68790.1"/>
    </source>
</evidence>
<dbReference type="RefSeq" id="WP_027941683.1">
    <property type="nucleotide sequence ID" value="NZ_BSTI01000013.1"/>
</dbReference>
<keyword evidence="3" id="KW-1185">Reference proteome</keyword>
<name>A0A9W6R5M7_9PSEU</name>
<organism evidence="2 3">
    <name type="scientific">Amycolatopsis taiwanensis</name>
    <dbReference type="NCBI Taxonomy" id="342230"/>
    <lineage>
        <taxon>Bacteria</taxon>
        <taxon>Bacillati</taxon>
        <taxon>Actinomycetota</taxon>
        <taxon>Actinomycetes</taxon>
        <taxon>Pseudonocardiales</taxon>
        <taxon>Pseudonocardiaceae</taxon>
        <taxon>Amycolatopsis</taxon>
    </lineage>
</organism>
<dbReference type="Proteomes" id="UP001165136">
    <property type="component" value="Unassembled WGS sequence"/>
</dbReference>